<comment type="caution">
    <text evidence="14">Lacks conserved residue(s) required for the propagation of feature annotation.</text>
</comment>
<dbReference type="EMBL" id="JACHBL010000001">
    <property type="protein sequence ID" value="MBB5597635.1"/>
    <property type="molecule type" value="Genomic_DNA"/>
</dbReference>
<dbReference type="Gene3D" id="3.40.50.800">
    <property type="entry name" value="Anticodon-binding domain"/>
    <property type="match status" value="1"/>
</dbReference>
<keyword evidence="12 14" id="KW-0030">Aminoacyl-tRNA synthetase</keyword>
<dbReference type="EC" id="6.1.1.3" evidence="14"/>
<gene>
    <name evidence="14" type="primary">thrS</name>
    <name evidence="19" type="ORF">BKA12_000715</name>
</gene>
<keyword evidence="15" id="KW-0175">Coiled coil</keyword>
<dbReference type="Gene3D" id="3.30.54.20">
    <property type="match status" value="1"/>
</dbReference>
<dbReference type="GO" id="GO:0046872">
    <property type="term" value="F:metal ion binding"/>
    <property type="evidence" value="ECO:0007669"/>
    <property type="project" value="UniProtKB-KW"/>
</dbReference>
<evidence type="ECO:0000259" key="18">
    <source>
        <dbReference type="PROSITE" id="PS51880"/>
    </source>
</evidence>
<evidence type="ECO:0000256" key="9">
    <source>
        <dbReference type="ARBA" id="ARBA00022840"/>
    </source>
</evidence>
<dbReference type="InterPro" id="IPR045864">
    <property type="entry name" value="aa-tRNA-synth_II/BPL/LPL"/>
</dbReference>
<dbReference type="HAMAP" id="MF_00184">
    <property type="entry name" value="Thr_tRNA_synth"/>
    <property type="match status" value="1"/>
</dbReference>
<dbReference type="CDD" id="cd00771">
    <property type="entry name" value="ThrRS_core"/>
    <property type="match status" value="1"/>
</dbReference>
<dbReference type="Pfam" id="PF03129">
    <property type="entry name" value="HGTP_anticodon"/>
    <property type="match status" value="1"/>
</dbReference>
<dbReference type="AlphaFoldDB" id="A0A7W9DAH1"/>
<dbReference type="InterPro" id="IPR006195">
    <property type="entry name" value="aa-tRNA-synth_II"/>
</dbReference>
<reference evidence="19 20" key="1">
    <citation type="submission" date="2020-08" db="EMBL/GenBank/DDBJ databases">
        <title>Sequencing the genomes of 1000 actinobacteria strains.</title>
        <authorList>
            <person name="Klenk H.-P."/>
        </authorList>
    </citation>
    <scope>NUCLEOTIDE SEQUENCE [LARGE SCALE GENOMIC DNA]</scope>
    <source>
        <strain evidence="19 20">DSM 23694</strain>
    </source>
</reference>
<dbReference type="PROSITE" id="PS51880">
    <property type="entry name" value="TGS"/>
    <property type="match status" value="1"/>
</dbReference>
<evidence type="ECO:0000256" key="13">
    <source>
        <dbReference type="ARBA" id="ARBA00049515"/>
    </source>
</evidence>
<comment type="subunit">
    <text evidence="14">Homodimer.</text>
</comment>
<evidence type="ECO:0000313" key="20">
    <source>
        <dbReference type="Proteomes" id="UP000523863"/>
    </source>
</evidence>
<dbReference type="Gene3D" id="3.30.930.10">
    <property type="entry name" value="Bira Bifunctional Protein, Domain 2"/>
    <property type="match status" value="1"/>
</dbReference>
<dbReference type="Pfam" id="PF07973">
    <property type="entry name" value="tRNA_SAD"/>
    <property type="match status" value="1"/>
</dbReference>
<dbReference type="InterPro" id="IPR004154">
    <property type="entry name" value="Anticodon-bd"/>
</dbReference>
<comment type="cofactor">
    <cofactor evidence="14">
        <name>Zn(2+)</name>
        <dbReference type="ChEBI" id="CHEBI:29105"/>
    </cofactor>
    <text evidence="14">Binds 1 zinc ion per subunit.</text>
</comment>
<dbReference type="InterPro" id="IPR002314">
    <property type="entry name" value="aa-tRNA-synt_IIb"/>
</dbReference>
<feature type="coiled-coil region" evidence="15">
    <location>
        <begin position="114"/>
        <end position="148"/>
    </location>
</feature>
<dbReference type="GO" id="GO:0005737">
    <property type="term" value="C:cytoplasm"/>
    <property type="evidence" value="ECO:0007669"/>
    <property type="project" value="UniProtKB-SubCell"/>
</dbReference>
<evidence type="ECO:0000256" key="8">
    <source>
        <dbReference type="ARBA" id="ARBA00022833"/>
    </source>
</evidence>
<feature type="region of interest" description="Disordered" evidence="16">
    <location>
        <begin position="668"/>
        <end position="693"/>
    </location>
</feature>
<dbReference type="GO" id="GO:0000049">
    <property type="term" value="F:tRNA binding"/>
    <property type="evidence" value="ECO:0007669"/>
    <property type="project" value="UniProtKB-KW"/>
</dbReference>
<dbReference type="SUPFAM" id="SSF55186">
    <property type="entry name" value="ThrRS/AlaRS common domain"/>
    <property type="match status" value="1"/>
</dbReference>
<keyword evidence="6 14" id="KW-0479">Metal-binding</keyword>
<dbReference type="PANTHER" id="PTHR11451:SF44">
    <property type="entry name" value="THREONINE--TRNA LIGASE, CHLOROPLASTIC_MITOCHONDRIAL 2"/>
    <property type="match status" value="1"/>
</dbReference>
<dbReference type="InterPro" id="IPR036621">
    <property type="entry name" value="Anticodon-bd_dom_sf"/>
</dbReference>
<evidence type="ECO:0000256" key="2">
    <source>
        <dbReference type="ARBA" id="ARBA00008226"/>
    </source>
</evidence>
<dbReference type="GO" id="GO:0005524">
    <property type="term" value="F:ATP binding"/>
    <property type="evidence" value="ECO:0007669"/>
    <property type="project" value="UniProtKB-UniRule"/>
</dbReference>
<dbReference type="Proteomes" id="UP000523863">
    <property type="component" value="Unassembled WGS sequence"/>
</dbReference>
<name>A0A7W9DAH1_9MICC</name>
<proteinExistence type="inferred from homology"/>
<evidence type="ECO:0000256" key="4">
    <source>
        <dbReference type="ARBA" id="ARBA00022555"/>
    </source>
</evidence>
<feature type="binding site" evidence="14">
    <location>
        <position position="541"/>
    </location>
    <ligand>
        <name>Zn(2+)</name>
        <dbReference type="ChEBI" id="CHEBI:29105"/>
        <note>catalytic</note>
    </ligand>
</feature>
<dbReference type="InterPro" id="IPR004095">
    <property type="entry name" value="TGS"/>
</dbReference>
<comment type="similarity">
    <text evidence="2 14">Belongs to the class-II aminoacyl-tRNA synthetase family.</text>
</comment>
<dbReference type="FunFam" id="3.30.930.10:FF:000019">
    <property type="entry name" value="Threonine--tRNA ligase"/>
    <property type="match status" value="1"/>
</dbReference>
<keyword evidence="8 14" id="KW-0862">Zinc</keyword>
<keyword evidence="20" id="KW-1185">Reference proteome</keyword>
<feature type="compositionally biased region" description="Low complexity" evidence="16">
    <location>
        <begin position="680"/>
        <end position="693"/>
    </location>
</feature>
<dbReference type="InterPro" id="IPR033728">
    <property type="entry name" value="ThrRS_core"/>
</dbReference>
<dbReference type="FunFam" id="3.40.50.800:FF:000001">
    <property type="entry name" value="Threonine--tRNA ligase"/>
    <property type="match status" value="1"/>
</dbReference>
<dbReference type="PRINTS" id="PR01047">
    <property type="entry name" value="TRNASYNTHTHR"/>
</dbReference>
<organism evidence="19 20">
    <name type="scientific">Neomicrococcus lactis</name>
    <dbReference type="NCBI Taxonomy" id="732241"/>
    <lineage>
        <taxon>Bacteria</taxon>
        <taxon>Bacillati</taxon>
        <taxon>Actinomycetota</taxon>
        <taxon>Actinomycetes</taxon>
        <taxon>Micrococcales</taxon>
        <taxon>Micrococcaceae</taxon>
        <taxon>Neomicrococcus</taxon>
    </lineage>
</organism>
<accession>A0A7W9DAH1</accession>
<dbReference type="PANTHER" id="PTHR11451">
    <property type="entry name" value="THREONINE-TRNA LIGASE"/>
    <property type="match status" value="1"/>
</dbReference>
<sequence>MSEQISIVVDGQEKSVDAGTTGAQLFFEQREVVVMRVDGSLQDLSRELVAGTTVESVDISSEDGLNVLRHSTAHVMAQAVQQLRPDAKLGIGPYIKDGFYFDFDVAEPFTPEDLKTLEKMMLKIVNQNQQFQRRVVTEEQAREEMANEPYKLELLNKSSEADTAGEGVSVEVGAGDITIYDNVDRKTGEAVWCDLCRGPHLQNTKIISNAFALTRSAAAYWLGSEKNKQLQRIYGTAWPTKEDLKAYQERLAEAERRDHRKLGAELDLFSFPDALGSGLPVFHPKGGIIRKAMEDYSRQRHTEAGYEFVYTPHITKGHLYEISGHLDWYKDGMFPAMHVDEELNEDGTVRKPGQDYYLKPMNCPMHNLIFDSRGRSYRELPLRLFEFGSVYRYEKSGVVHGLTRVRGMTQDDAHIYCTKEQMKDELTSTLNFVLGLLKDYGLDDFYLELSTKDPEKYVGGDEIWEEATRTLAEVAEASGLDLVPDPGGAAFYGPKISVQARDAIGRTWQMSTIQLDFNLPERFNLEYQAADGTRQRPVMIHRALFGSVERFMGVLTEHYAGAFPAWLAPVQVVGIPVAEAFNDYMQGILDDLKKRGIRVEGDYSSDRFPKKIRNASKDKTPFVLIAGGDDADANAVSFRYRDGSQDNGVPVQEAIERIVAAVQSRTLQDGPVRSSENDDAAAVAQAGSESAAEAATADAVASSAAVES</sequence>
<keyword evidence="4 14" id="KW-0820">tRNA-binding</keyword>
<keyword evidence="11 14" id="KW-0648">Protein biosynthesis</keyword>
<dbReference type="SMART" id="SM00863">
    <property type="entry name" value="tRNA_SAD"/>
    <property type="match status" value="1"/>
</dbReference>
<evidence type="ECO:0000259" key="17">
    <source>
        <dbReference type="PROSITE" id="PS50862"/>
    </source>
</evidence>
<comment type="caution">
    <text evidence="19">The sequence shown here is derived from an EMBL/GenBank/DDBJ whole genome shotgun (WGS) entry which is preliminary data.</text>
</comment>
<dbReference type="Gene3D" id="3.30.980.10">
    <property type="entry name" value="Threonyl-trna Synthetase, Chain A, domain 2"/>
    <property type="match status" value="1"/>
</dbReference>
<evidence type="ECO:0000256" key="5">
    <source>
        <dbReference type="ARBA" id="ARBA00022598"/>
    </source>
</evidence>
<keyword evidence="7 14" id="KW-0547">Nucleotide-binding</keyword>
<dbReference type="InterPro" id="IPR002320">
    <property type="entry name" value="Thr-tRNA-ligase_IIa"/>
</dbReference>
<evidence type="ECO:0000256" key="14">
    <source>
        <dbReference type="HAMAP-Rule" id="MF_00184"/>
    </source>
</evidence>
<evidence type="ECO:0000313" key="19">
    <source>
        <dbReference type="EMBL" id="MBB5597635.1"/>
    </source>
</evidence>
<feature type="binding site" evidence="14">
    <location>
        <position position="414"/>
    </location>
    <ligand>
        <name>Zn(2+)</name>
        <dbReference type="ChEBI" id="CHEBI:29105"/>
        <note>catalytic</note>
    </ligand>
</feature>
<evidence type="ECO:0000256" key="1">
    <source>
        <dbReference type="ARBA" id="ARBA00004496"/>
    </source>
</evidence>
<comment type="subcellular location">
    <subcellularLocation>
        <location evidence="1 14">Cytoplasm</location>
    </subcellularLocation>
</comment>
<dbReference type="Pfam" id="PF00587">
    <property type="entry name" value="tRNA-synt_2b"/>
    <property type="match status" value="1"/>
</dbReference>
<evidence type="ECO:0000256" key="16">
    <source>
        <dbReference type="SAM" id="MobiDB-lite"/>
    </source>
</evidence>
<dbReference type="CDD" id="cd00860">
    <property type="entry name" value="ThrRS_anticodon"/>
    <property type="match status" value="1"/>
</dbReference>
<comment type="catalytic activity">
    <reaction evidence="13 14">
        <text>tRNA(Thr) + L-threonine + ATP = L-threonyl-tRNA(Thr) + AMP + diphosphate + H(+)</text>
        <dbReference type="Rhea" id="RHEA:24624"/>
        <dbReference type="Rhea" id="RHEA-COMP:9670"/>
        <dbReference type="Rhea" id="RHEA-COMP:9704"/>
        <dbReference type="ChEBI" id="CHEBI:15378"/>
        <dbReference type="ChEBI" id="CHEBI:30616"/>
        <dbReference type="ChEBI" id="CHEBI:33019"/>
        <dbReference type="ChEBI" id="CHEBI:57926"/>
        <dbReference type="ChEBI" id="CHEBI:78442"/>
        <dbReference type="ChEBI" id="CHEBI:78534"/>
        <dbReference type="ChEBI" id="CHEBI:456215"/>
        <dbReference type="EC" id="6.1.1.3"/>
    </reaction>
</comment>
<protein>
    <recommendedName>
        <fullName evidence="14">Threonine--tRNA ligase</fullName>
        <ecNumber evidence="14">6.1.1.3</ecNumber>
    </recommendedName>
    <alternativeName>
        <fullName evidence="14">Threonyl-tRNA synthetase</fullName>
        <shortName evidence="14">ThrRS</shortName>
    </alternativeName>
</protein>
<keyword evidence="9 14" id="KW-0067">ATP-binding</keyword>
<evidence type="ECO:0000256" key="10">
    <source>
        <dbReference type="ARBA" id="ARBA00022884"/>
    </source>
</evidence>
<keyword evidence="3 14" id="KW-0963">Cytoplasm</keyword>
<evidence type="ECO:0000256" key="15">
    <source>
        <dbReference type="SAM" id="Coils"/>
    </source>
</evidence>
<dbReference type="GO" id="GO:0006435">
    <property type="term" value="P:threonyl-tRNA aminoacylation"/>
    <property type="evidence" value="ECO:0007669"/>
    <property type="project" value="UniProtKB-UniRule"/>
</dbReference>
<dbReference type="NCBIfam" id="TIGR00418">
    <property type="entry name" value="thrS"/>
    <property type="match status" value="1"/>
</dbReference>
<feature type="domain" description="TGS" evidence="18">
    <location>
        <begin position="1"/>
        <end position="58"/>
    </location>
</feature>
<dbReference type="InterPro" id="IPR018163">
    <property type="entry name" value="Thr/Ala-tRNA-synth_IIc_edit"/>
</dbReference>
<evidence type="ECO:0000256" key="12">
    <source>
        <dbReference type="ARBA" id="ARBA00023146"/>
    </source>
</evidence>
<dbReference type="SUPFAM" id="SSF52954">
    <property type="entry name" value="Class II aaRS ABD-related"/>
    <property type="match status" value="1"/>
</dbReference>
<dbReference type="FunFam" id="3.30.54.20:FF:000003">
    <property type="entry name" value="Threonine--tRNA ligase"/>
    <property type="match status" value="1"/>
</dbReference>
<evidence type="ECO:0000256" key="3">
    <source>
        <dbReference type="ARBA" id="ARBA00022490"/>
    </source>
</evidence>
<dbReference type="InterPro" id="IPR012947">
    <property type="entry name" value="tRNA_SAD"/>
</dbReference>
<feature type="binding site" evidence="14">
    <location>
        <position position="363"/>
    </location>
    <ligand>
        <name>Zn(2+)</name>
        <dbReference type="ChEBI" id="CHEBI:29105"/>
        <note>catalytic</note>
    </ligand>
</feature>
<evidence type="ECO:0000256" key="6">
    <source>
        <dbReference type="ARBA" id="ARBA00022723"/>
    </source>
</evidence>
<keyword evidence="5 14" id="KW-0436">Ligase</keyword>
<evidence type="ECO:0000256" key="11">
    <source>
        <dbReference type="ARBA" id="ARBA00022917"/>
    </source>
</evidence>
<evidence type="ECO:0000256" key="7">
    <source>
        <dbReference type="ARBA" id="ARBA00022741"/>
    </source>
</evidence>
<dbReference type="PROSITE" id="PS50862">
    <property type="entry name" value="AA_TRNA_LIGASE_II"/>
    <property type="match status" value="1"/>
</dbReference>
<dbReference type="GO" id="GO:0004829">
    <property type="term" value="F:threonine-tRNA ligase activity"/>
    <property type="evidence" value="ECO:0007669"/>
    <property type="project" value="UniProtKB-UniRule"/>
</dbReference>
<dbReference type="InterPro" id="IPR047246">
    <property type="entry name" value="ThrRS_anticodon"/>
</dbReference>
<dbReference type="RefSeq" id="WP_183640714.1">
    <property type="nucleotide sequence ID" value="NZ_JACHBL010000001.1"/>
</dbReference>
<dbReference type="SUPFAM" id="SSF55681">
    <property type="entry name" value="Class II aaRS and biotin synthetases"/>
    <property type="match status" value="1"/>
</dbReference>
<keyword evidence="10 14" id="KW-0694">RNA-binding</keyword>
<feature type="domain" description="Aminoacyl-transfer RNA synthetases class-II family profile" evidence="17">
    <location>
        <begin position="289"/>
        <end position="564"/>
    </location>
</feature>